<organism evidence="1 2">
    <name type="scientific">Microbulbifer flavimaris</name>
    <dbReference type="NCBI Taxonomy" id="1781068"/>
    <lineage>
        <taxon>Bacteria</taxon>
        <taxon>Pseudomonadati</taxon>
        <taxon>Pseudomonadota</taxon>
        <taxon>Gammaproteobacteria</taxon>
        <taxon>Cellvibrionales</taxon>
        <taxon>Microbulbiferaceae</taxon>
        <taxon>Microbulbifer</taxon>
    </lineage>
</organism>
<sequence>MTGRSGRSGRSILATRSIFCAFSGRSPLAIFSALSGRPPLPICSDLSGRPPWLMLSVSVAISGRLERMPLMT</sequence>
<evidence type="ECO:0000313" key="1">
    <source>
        <dbReference type="EMBL" id="PCO06935.1"/>
    </source>
</evidence>
<reference evidence="1" key="1">
    <citation type="submission" date="2017-08" db="EMBL/GenBank/DDBJ databases">
        <title>Microbulbifer marisrubri sp. nov., a halophilic alphaproteobacterium isolated from marine sediment of the Yellow Sea, China.</title>
        <authorList>
            <person name="Zhang G."/>
            <person name="Xiong Q."/>
        </authorList>
    </citation>
    <scope>NUCLEOTIDE SEQUENCE [LARGE SCALE GENOMIC DNA]</scope>
    <source>
        <strain evidence="1">WRN-8</strain>
    </source>
</reference>
<gene>
    <name evidence="1" type="ORF">AWR36_004150</name>
</gene>
<protein>
    <submittedName>
        <fullName evidence="1">Uncharacterized protein</fullName>
    </submittedName>
</protein>
<comment type="caution">
    <text evidence="1">The sequence shown here is derived from an EMBL/GenBank/DDBJ whole genome shotgun (WGS) entry which is preliminary data.</text>
</comment>
<name>A0ABX4I3E1_9GAMM</name>
<keyword evidence="2" id="KW-1185">Reference proteome</keyword>
<proteinExistence type="predicted"/>
<evidence type="ECO:0000313" key="2">
    <source>
        <dbReference type="Proteomes" id="UP000218427"/>
    </source>
</evidence>
<dbReference type="EMBL" id="LRFG02000001">
    <property type="protein sequence ID" value="PCO06935.1"/>
    <property type="molecule type" value="Genomic_DNA"/>
</dbReference>
<dbReference type="Proteomes" id="UP000218427">
    <property type="component" value="Unassembled WGS sequence"/>
</dbReference>
<accession>A0ABX4I3E1</accession>